<dbReference type="InterPro" id="IPR016181">
    <property type="entry name" value="Acyl_CoA_acyltransferase"/>
</dbReference>
<accession>A0A143HB12</accession>
<dbReference type="STRING" id="241244.ATY39_05275"/>
<evidence type="ECO:0000313" key="6">
    <source>
        <dbReference type="EMBL" id="AMW98917.1"/>
    </source>
</evidence>
<keyword evidence="3" id="KW-0808">Transferase</keyword>
<dbReference type="InterPro" id="IPR015424">
    <property type="entry name" value="PyrdxlP-dep_Trfase"/>
</dbReference>
<reference evidence="7" key="2">
    <citation type="submission" date="2016-03" db="EMBL/GenBank/DDBJ databases">
        <authorList>
            <person name="Ploux O."/>
        </authorList>
    </citation>
    <scope>NUCLEOTIDE SEQUENCE [LARGE SCALE GENOMIC DNA]</scope>
    <source>
        <strain evidence="7">PP9</strain>
    </source>
</reference>
<gene>
    <name evidence="6" type="ORF">ATY39_05275</name>
</gene>
<evidence type="ECO:0000256" key="1">
    <source>
        <dbReference type="ARBA" id="ARBA00001933"/>
    </source>
</evidence>
<dbReference type="PANTHER" id="PTHR42778:SF1">
    <property type="entry name" value="2-AMINOETHYLPHOSPHONATE--PYRUVATE TRANSAMINASE"/>
    <property type="match status" value="1"/>
</dbReference>
<dbReference type="KEGG" id="rst:ATY39_05275"/>
<comment type="cofactor">
    <cofactor evidence="1">
        <name>pyridoxal 5'-phosphate</name>
        <dbReference type="ChEBI" id="CHEBI:597326"/>
    </cofactor>
</comment>
<keyword evidence="7" id="KW-1185">Reference proteome</keyword>
<dbReference type="Gene3D" id="3.40.630.30">
    <property type="match status" value="1"/>
</dbReference>
<dbReference type="Proteomes" id="UP000076021">
    <property type="component" value="Chromosome"/>
</dbReference>
<evidence type="ECO:0000256" key="2">
    <source>
        <dbReference type="ARBA" id="ARBA00022576"/>
    </source>
</evidence>
<dbReference type="AlphaFoldDB" id="A0A143HB12"/>
<evidence type="ECO:0000256" key="4">
    <source>
        <dbReference type="ARBA" id="ARBA00022898"/>
    </source>
</evidence>
<keyword evidence="4" id="KW-0663">Pyridoxal phosphate</keyword>
<dbReference type="InterPro" id="IPR000182">
    <property type="entry name" value="GNAT_dom"/>
</dbReference>
<dbReference type="PROSITE" id="PS51186">
    <property type="entry name" value="GNAT"/>
    <property type="match status" value="1"/>
</dbReference>
<dbReference type="InterPro" id="IPR015422">
    <property type="entry name" value="PyrdxlP-dep_Trfase_small"/>
</dbReference>
<name>A0A143HB12_9BACL</name>
<dbReference type="RefSeq" id="WP_066786853.1">
    <property type="nucleotide sequence ID" value="NZ_CP014806.1"/>
</dbReference>
<feature type="domain" description="N-acetyltransferase" evidence="5">
    <location>
        <begin position="1"/>
        <end position="167"/>
    </location>
</feature>
<dbReference type="Gene3D" id="3.90.1150.10">
    <property type="entry name" value="Aspartate Aminotransferase, domain 1"/>
    <property type="match status" value="1"/>
</dbReference>
<reference evidence="6 7" key="1">
    <citation type="journal article" date="2016" name="Genome Announc.">
        <title>Whole-Genome Sequence of Rummeliibacillus stabekisii Strain PP9 Isolated from Antarctic Soil.</title>
        <authorList>
            <person name="da Mota F.F."/>
            <person name="Vollu R.E."/>
            <person name="Jurelevicius D."/>
            <person name="Seldin L."/>
        </authorList>
    </citation>
    <scope>NUCLEOTIDE SEQUENCE [LARGE SCALE GENOMIC DNA]</scope>
    <source>
        <strain evidence="6 7">PP9</strain>
    </source>
</reference>
<dbReference type="InterPro" id="IPR054597">
    <property type="entry name" value="FeeM_cat"/>
</dbReference>
<dbReference type="OrthoDB" id="389074at2"/>
<dbReference type="EMBL" id="CP014806">
    <property type="protein sequence ID" value="AMW98917.1"/>
    <property type="molecule type" value="Genomic_DNA"/>
</dbReference>
<dbReference type="InterPro" id="IPR015421">
    <property type="entry name" value="PyrdxlP-dep_Trfase_major"/>
</dbReference>
<evidence type="ECO:0000256" key="3">
    <source>
        <dbReference type="ARBA" id="ARBA00022679"/>
    </source>
</evidence>
<sequence>MYYCKIARTDKEFDEIARFNYQTFVEEISQHSPNNDGILQDRFHNENTYILVYRNNDIVGMLAFRDQRPFSLDEKIGNVEDYLDSSDCEKLCEIRLLAVKKQFRNGRVFRQLAKAIYTYVYERNYSGAIISGFTKEEKMYKHLGFTPFGSEVGTSQAKFIPMILTRKNCAQMAEKIRLKQHYFYPGPVLQTSTLTNTSLSHRSGNFKNLYQELLDRLLQEAQAKFVTTIVGSGTLANEAMLGQMKADFQQQKGIILSNGEFGERLIRQARHWDLQFHSCLYQWGETFQLAEIEERFKTGEYRWIALVHGETSTGECNNLQAITRLAEQYQVKVCVDCISTFGALAFSMRGLYMASAVSGKALGALSGLSFVFLNQVPQTNDAPLYLNLAHYFYHPIPFTIPAFLVSNTVEALKEYPERYKILKSRLDSVEDSSISRYKICVSSNYPTIMSFVFPHSLQNFSDDAKLNGFFLHDESVYLKENHIFQISTIGPDFEVAFENLIQFFDQYINTSLVLQTSD</sequence>
<dbReference type="GO" id="GO:0008483">
    <property type="term" value="F:transaminase activity"/>
    <property type="evidence" value="ECO:0007669"/>
    <property type="project" value="UniProtKB-KW"/>
</dbReference>
<keyword evidence="2" id="KW-0032">Aminotransferase</keyword>
<dbReference type="SUPFAM" id="SSF53383">
    <property type="entry name" value="PLP-dependent transferases"/>
    <property type="match status" value="1"/>
</dbReference>
<dbReference type="Gene3D" id="3.40.640.10">
    <property type="entry name" value="Type I PLP-dependent aspartate aminotransferase-like (Major domain)"/>
    <property type="match status" value="1"/>
</dbReference>
<evidence type="ECO:0000259" key="5">
    <source>
        <dbReference type="PROSITE" id="PS51186"/>
    </source>
</evidence>
<dbReference type="Pfam" id="PF00266">
    <property type="entry name" value="Aminotran_5"/>
    <property type="match status" value="1"/>
</dbReference>
<protein>
    <recommendedName>
        <fullName evidence="5">N-acetyltransferase domain-containing protein</fullName>
    </recommendedName>
</protein>
<evidence type="ECO:0000313" key="7">
    <source>
        <dbReference type="Proteomes" id="UP000076021"/>
    </source>
</evidence>
<dbReference type="InterPro" id="IPR000192">
    <property type="entry name" value="Aminotrans_V_dom"/>
</dbReference>
<dbReference type="Pfam" id="PF21926">
    <property type="entry name" value="FeeM"/>
    <property type="match status" value="1"/>
</dbReference>
<dbReference type="SUPFAM" id="SSF55729">
    <property type="entry name" value="Acyl-CoA N-acyltransferases (Nat)"/>
    <property type="match status" value="1"/>
</dbReference>
<organism evidence="6 7">
    <name type="scientific">Rummeliibacillus stabekisii</name>
    <dbReference type="NCBI Taxonomy" id="241244"/>
    <lineage>
        <taxon>Bacteria</taxon>
        <taxon>Bacillati</taxon>
        <taxon>Bacillota</taxon>
        <taxon>Bacilli</taxon>
        <taxon>Bacillales</taxon>
        <taxon>Caryophanaceae</taxon>
        <taxon>Rummeliibacillus</taxon>
    </lineage>
</organism>
<dbReference type="GO" id="GO:0016747">
    <property type="term" value="F:acyltransferase activity, transferring groups other than amino-acyl groups"/>
    <property type="evidence" value="ECO:0007669"/>
    <property type="project" value="InterPro"/>
</dbReference>
<dbReference type="PANTHER" id="PTHR42778">
    <property type="entry name" value="2-AMINOETHYLPHOSPHONATE--PYRUVATE TRANSAMINASE"/>
    <property type="match status" value="1"/>
</dbReference>
<proteinExistence type="predicted"/>